<proteinExistence type="inferred from homology"/>
<keyword evidence="3" id="KW-0067">ATP-binding</keyword>
<dbReference type="SUPFAM" id="SSF53067">
    <property type="entry name" value="Actin-like ATPase domain"/>
    <property type="match status" value="1"/>
</dbReference>
<dbReference type="SUPFAM" id="SSF109715">
    <property type="entry name" value="DEK C-terminal domain"/>
    <property type="match status" value="1"/>
</dbReference>
<organism evidence="5 6">
    <name type="scientific">Glossina pallidipes</name>
    <name type="common">Tsetse fly</name>
    <dbReference type="NCBI Taxonomy" id="7398"/>
    <lineage>
        <taxon>Eukaryota</taxon>
        <taxon>Metazoa</taxon>
        <taxon>Ecdysozoa</taxon>
        <taxon>Arthropoda</taxon>
        <taxon>Hexapoda</taxon>
        <taxon>Insecta</taxon>
        <taxon>Pterygota</taxon>
        <taxon>Neoptera</taxon>
        <taxon>Endopterygota</taxon>
        <taxon>Diptera</taxon>
        <taxon>Brachycera</taxon>
        <taxon>Muscomorpha</taxon>
        <taxon>Hippoboscoidea</taxon>
        <taxon>Glossinidae</taxon>
        <taxon>Glossina</taxon>
    </lineage>
</organism>
<dbReference type="Proteomes" id="UP000092445">
    <property type="component" value="Unassembled WGS sequence"/>
</dbReference>
<sequence length="260" mass="29572">MRSYIMRTVNSSSSLRAGKDEQIRAYVKEILDKANLEEITMKTVCKQVYAKYPDFDLIEKKDFIKATVKTLLATTTTDIIIYKYKFEFKNDNRLRIQCELADRALFSADASVKTEDIDQTSLIRRLFDNLNNDLFKKLEELVNSALENAGLDNSDTDCVNFVGTCTRIPMVEGILPGISQHESVESFKQDEAALYGIPVRAAQFAEDVLKKLRRLSLNDFTLFSLQPIINEHVQKQLVKKKLQNISSTLLGGCSGRRLNL</sequence>
<dbReference type="STRING" id="7398.A0A1A9ZGH8"/>
<comment type="similarity">
    <text evidence="1">Belongs to the heat shock protein 70 family.</text>
</comment>
<evidence type="ECO:0000313" key="5">
    <source>
        <dbReference type="EnsemblMetazoa" id="GPAI013922-PA"/>
    </source>
</evidence>
<dbReference type="Pfam" id="PF00012">
    <property type="entry name" value="HSP70"/>
    <property type="match status" value="1"/>
</dbReference>
<accession>A0A1A9ZGH8</accession>
<dbReference type="PROSITE" id="PS51998">
    <property type="entry name" value="DEK_C"/>
    <property type="match status" value="1"/>
</dbReference>
<evidence type="ECO:0000256" key="3">
    <source>
        <dbReference type="ARBA" id="ARBA00022840"/>
    </source>
</evidence>
<reference evidence="6" key="1">
    <citation type="submission" date="2014-03" db="EMBL/GenBank/DDBJ databases">
        <authorList>
            <person name="Aksoy S."/>
            <person name="Warren W."/>
            <person name="Wilson R.K."/>
        </authorList>
    </citation>
    <scope>NUCLEOTIDE SEQUENCE [LARGE SCALE GENOMIC DNA]</scope>
    <source>
        <strain evidence="6">IAEA</strain>
    </source>
</reference>
<dbReference type="AlphaFoldDB" id="A0A1A9ZGH8"/>
<name>A0A1A9ZGH8_GLOPL</name>
<keyword evidence="2" id="KW-0547">Nucleotide-binding</keyword>
<dbReference type="Gene3D" id="1.10.10.60">
    <property type="entry name" value="Homeodomain-like"/>
    <property type="match status" value="1"/>
</dbReference>
<feature type="domain" description="DEK-C" evidence="4">
    <location>
        <begin position="17"/>
        <end position="73"/>
    </location>
</feature>
<dbReference type="GO" id="GO:0140662">
    <property type="term" value="F:ATP-dependent protein folding chaperone"/>
    <property type="evidence" value="ECO:0007669"/>
    <property type="project" value="InterPro"/>
</dbReference>
<dbReference type="EnsemblMetazoa" id="GPAI013922-RA">
    <property type="protein sequence ID" value="GPAI013922-PA"/>
    <property type="gene ID" value="GPAI013922"/>
</dbReference>
<evidence type="ECO:0000313" key="6">
    <source>
        <dbReference type="Proteomes" id="UP000092445"/>
    </source>
</evidence>
<dbReference type="InterPro" id="IPR013126">
    <property type="entry name" value="Hsp_70_fam"/>
</dbReference>
<dbReference type="VEuPathDB" id="VectorBase:GPAI013922"/>
<dbReference type="InterPro" id="IPR014876">
    <property type="entry name" value="DEK_C"/>
</dbReference>
<dbReference type="PANTHER" id="PTHR19375">
    <property type="entry name" value="HEAT SHOCK PROTEIN 70KDA"/>
    <property type="match status" value="1"/>
</dbReference>
<dbReference type="InterPro" id="IPR043129">
    <property type="entry name" value="ATPase_NBD"/>
</dbReference>
<reference evidence="5" key="2">
    <citation type="submission" date="2020-05" db="UniProtKB">
        <authorList>
            <consortium name="EnsemblMetazoa"/>
        </authorList>
    </citation>
    <scope>IDENTIFICATION</scope>
    <source>
        <strain evidence="5">IAEA</strain>
    </source>
</reference>
<dbReference type="Pfam" id="PF08766">
    <property type="entry name" value="DEK_C"/>
    <property type="match status" value="1"/>
</dbReference>
<evidence type="ECO:0000259" key="4">
    <source>
        <dbReference type="PROSITE" id="PS51998"/>
    </source>
</evidence>
<protein>
    <submittedName>
        <fullName evidence="5">DEK_C domain-containing protein</fullName>
    </submittedName>
</protein>
<evidence type="ECO:0000256" key="1">
    <source>
        <dbReference type="ARBA" id="ARBA00007381"/>
    </source>
</evidence>
<evidence type="ECO:0000256" key="2">
    <source>
        <dbReference type="ARBA" id="ARBA00022741"/>
    </source>
</evidence>
<keyword evidence="6" id="KW-1185">Reference proteome</keyword>
<dbReference type="GO" id="GO:0005524">
    <property type="term" value="F:ATP binding"/>
    <property type="evidence" value="ECO:0007669"/>
    <property type="project" value="UniProtKB-KW"/>
</dbReference>
<dbReference type="Gene3D" id="3.30.420.40">
    <property type="match status" value="1"/>
</dbReference>